<keyword evidence="2" id="KW-1185">Reference proteome</keyword>
<organism evidence="1 2">
    <name type="scientific">Thermincola potens (strain JR)</name>
    <dbReference type="NCBI Taxonomy" id="635013"/>
    <lineage>
        <taxon>Bacteria</taxon>
        <taxon>Bacillati</taxon>
        <taxon>Bacillota</taxon>
        <taxon>Clostridia</taxon>
        <taxon>Eubacteriales</taxon>
        <taxon>Thermincolaceae</taxon>
        <taxon>Thermincola</taxon>
    </lineage>
</organism>
<gene>
    <name evidence="1" type="ordered locus">TherJR_2754</name>
</gene>
<name>D5XCD5_THEPJ</name>
<dbReference type="RefSeq" id="WP_013121577.1">
    <property type="nucleotide sequence ID" value="NC_014152.1"/>
</dbReference>
<dbReference type="PROSITE" id="PS51257">
    <property type="entry name" value="PROKAR_LIPOPROTEIN"/>
    <property type="match status" value="1"/>
</dbReference>
<sequence length="200" mass="22813" precursor="true">MRKFEVKVLFVIILSAALMSFLGCSVTSSSKDSASKNKFIPPPPDHITLYVVGKRIDLKKNDPRFKNLSEEITRLTRNITDGVGGNRTWRPAGFENQMDSIALKDTVIILAQWEKKHKVSLKQKEMTLGEQGWEGSPRDQEGNFVIETDGFMVEIYEKNLDAHLGYKHWLTKEKYYWAGATANNLDAEALLKIIEKNKHD</sequence>
<reference evidence="1 2" key="1">
    <citation type="submission" date="2010-05" db="EMBL/GenBank/DDBJ databases">
        <title>Complete sequence of Thermincola sp. JR.</title>
        <authorList>
            <consortium name="US DOE Joint Genome Institute"/>
            <person name="Lucas S."/>
            <person name="Copeland A."/>
            <person name="Lapidus A."/>
            <person name="Cheng J.-F."/>
            <person name="Bruce D."/>
            <person name="Goodwin L."/>
            <person name="Pitluck S."/>
            <person name="Chertkov O."/>
            <person name="Detter J.C."/>
            <person name="Han C."/>
            <person name="Tapia R."/>
            <person name="Land M."/>
            <person name="Hauser L."/>
            <person name="Kyrpides N."/>
            <person name="Mikhailova N."/>
            <person name="Hazen T.C."/>
            <person name="Woyke T."/>
        </authorList>
    </citation>
    <scope>NUCLEOTIDE SEQUENCE [LARGE SCALE GENOMIC DNA]</scope>
    <source>
        <strain evidence="1 2">JR</strain>
    </source>
</reference>
<protein>
    <recommendedName>
        <fullName evidence="3">Lipoprotein</fullName>
    </recommendedName>
</protein>
<accession>D5XCD5</accession>
<dbReference type="HOGENOM" id="CLU_1365670_0_0_9"/>
<proteinExistence type="predicted"/>
<evidence type="ECO:0000313" key="1">
    <source>
        <dbReference type="EMBL" id="ADG83587.1"/>
    </source>
</evidence>
<dbReference type="OrthoDB" id="1813023at2"/>
<dbReference type="AlphaFoldDB" id="D5XCD5"/>
<evidence type="ECO:0008006" key="3">
    <source>
        <dbReference type="Google" id="ProtNLM"/>
    </source>
</evidence>
<evidence type="ECO:0000313" key="2">
    <source>
        <dbReference type="Proteomes" id="UP000002377"/>
    </source>
</evidence>
<dbReference type="eggNOG" id="ENOG5033W8D">
    <property type="taxonomic scope" value="Bacteria"/>
</dbReference>
<dbReference type="Proteomes" id="UP000002377">
    <property type="component" value="Chromosome"/>
</dbReference>
<dbReference type="EMBL" id="CP002028">
    <property type="protein sequence ID" value="ADG83587.1"/>
    <property type="molecule type" value="Genomic_DNA"/>
</dbReference>
<dbReference type="KEGG" id="tjr:TherJR_2754"/>